<dbReference type="GO" id="GO:0051301">
    <property type="term" value="P:cell division"/>
    <property type="evidence" value="ECO:0007669"/>
    <property type="project" value="UniProtKB-KW"/>
</dbReference>
<evidence type="ECO:0000256" key="5">
    <source>
        <dbReference type="ARBA" id="ARBA00022771"/>
    </source>
</evidence>
<feature type="compositionally biased region" description="Basic and acidic residues" evidence="8">
    <location>
        <begin position="187"/>
        <end position="199"/>
    </location>
</feature>
<feature type="compositionally biased region" description="Acidic residues" evidence="8">
    <location>
        <begin position="775"/>
        <end position="788"/>
    </location>
</feature>
<evidence type="ECO:0000259" key="10">
    <source>
        <dbReference type="Pfam" id="PF22379"/>
    </source>
</evidence>
<feature type="region of interest" description="Disordered" evidence="8">
    <location>
        <begin position="295"/>
        <end position="361"/>
    </location>
</feature>
<feature type="domain" description="Zinc finger Mcm10/DnaG-type" evidence="9">
    <location>
        <begin position="509"/>
        <end position="554"/>
    </location>
</feature>
<keyword evidence="11" id="KW-0131">Cell cycle</keyword>
<feature type="compositionally biased region" description="Basic and acidic residues" evidence="8">
    <location>
        <begin position="1"/>
        <end position="13"/>
    </location>
</feature>
<protein>
    <submittedName>
        <fullName evidence="11">Cell division cycle protein</fullName>
    </submittedName>
</protein>
<feature type="domain" description="MCM10 OB-fold" evidence="10">
    <location>
        <begin position="368"/>
        <end position="490"/>
    </location>
</feature>
<dbReference type="Pfam" id="PF22379">
    <property type="entry name" value="OB_MCM10"/>
    <property type="match status" value="1"/>
</dbReference>
<dbReference type="EMBL" id="MU251396">
    <property type="protein sequence ID" value="KAG9236942.1"/>
    <property type="molecule type" value="Genomic_DNA"/>
</dbReference>
<dbReference type="GO" id="GO:0003697">
    <property type="term" value="F:single-stranded DNA binding"/>
    <property type="evidence" value="ECO:0007669"/>
    <property type="project" value="InterPro"/>
</dbReference>
<feature type="region of interest" description="Disordered" evidence="8">
    <location>
        <begin position="670"/>
        <end position="693"/>
    </location>
</feature>
<feature type="region of interest" description="Disordered" evidence="8">
    <location>
        <begin position="752"/>
        <end position="788"/>
    </location>
</feature>
<keyword evidence="7" id="KW-0539">Nucleus</keyword>
<name>A0A9P7YPD7_9HELO</name>
<keyword evidence="3" id="KW-0235">DNA replication</keyword>
<dbReference type="Proteomes" id="UP000824998">
    <property type="component" value="Unassembled WGS sequence"/>
</dbReference>
<dbReference type="InterPro" id="IPR012340">
    <property type="entry name" value="NA-bd_OB-fold"/>
</dbReference>
<keyword evidence="4" id="KW-0479">Metal-binding</keyword>
<evidence type="ECO:0000256" key="1">
    <source>
        <dbReference type="ARBA" id="ARBA00004123"/>
    </source>
</evidence>
<evidence type="ECO:0000313" key="12">
    <source>
        <dbReference type="Proteomes" id="UP000824998"/>
    </source>
</evidence>
<dbReference type="FunFam" id="2.40.50.140:FF:000174">
    <property type="entry name" value="DNA replication licensing factor mcm10"/>
    <property type="match status" value="1"/>
</dbReference>
<feature type="compositionally biased region" description="Basic and acidic residues" evidence="8">
    <location>
        <begin position="122"/>
        <end position="134"/>
    </location>
</feature>
<feature type="region of interest" description="Disordered" evidence="8">
    <location>
        <begin position="1"/>
        <end position="74"/>
    </location>
</feature>
<dbReference type="Gene3D" id="2.40.50.140">
    <property type="entry name" value="Nucleic acid-binding proteins"/>
    <property type="match status" value="1"/>
</dbReference>
<evidence type="ECO:0000259" key="9">
    <source>
        <dbReference type="Pfam" id="PF09329"/>
    </source>
</evidence>
<dbReference type="GO" id="GO:0003688">
    <property type="term" value="F:DNA replication origin binding"/>
    <property type="evidence" value="ECO:0007669"/>
    <property type="project" value="TreeGrafter"/>
</dbReference>
<accession>A0A9P7YPD7</accession>
<reference evidence="11" key="1">
    <citation type="journal article" date="2021" name="IMA Fungus">
        <title>Genomic characterization of three marine fungi, including Emericellopsis atlantica sp. nov. with signatures of a generalist lifestyle and marine biomass degradation.</title>
        <authorList>
            <person name="Hagestad O.C."/>
            <person name="Hou L."/>
            <person name="Andersen J.H."/>
            <person name="Hansen E.H."/>
            <person name="Altermark B."/>
            <person name="Li C."/>
            <person name="Kuhnert E."/>
            <person name="Cox R.J."/>
            <person name="Crous P.W."/>
            <person name="Spatafora J.W."/>
            <person name="Lail K."/>
            <person name="Amirebrahimi M."/>
            <person name="Lipzen A."/>
            <person name="Pangilinan J."/>
            <person name="Andreopoulos W."/>
            <person name="Hayes R.D."/>
            <person name="Ng V."/>
            <person name="Grigoriev I.V."/>
            <person name="Jackson S.A."/>
            <person name="Sutton T.D.S."/>
            <person name="Dobson A.D.W."/>
            <person name="Rama T."/>
        </authorList>
    </citation>
    <scope>NUCLEOTIDE SEQUENCE</scope>
    <source>
        <strain evidence="11">TRa018bII</strain>
    </source>
</reference>
<evidence type="ECO:0000256" key="6">
    <source>
        <dbReference type="ARBA" id="ARBA00022833"/>
    </source>
</evidence>
<evidence type="ECO:0000256" key="3">
    <source>
        <dbReference type="ARBA" id="ARBA00022705"/>
    </source>
</evidence>
<sequence length="788" mass="88274">MSKDAEWPPRSPHDVLLSTPGGRDRLRRLAERASPSPSPIKRTTSTASIRRQARDLLGSSMDGGADSEDDEETLQLQLQEIQARLKLKRLQKKSKHGSESENEVKLGAPSLSRANSVAADRAQSRLEGIRERQLQRSKSQTNIEVPVSPIRRAPPVEPHKSPQRVLLGIDKGLTGRDISLKRAPSLRRKDETDAPDRKLGPFLQRPISQASGRQNSTAASAQNDDRPKNFNERMAAMRSQDTERQEREARIKRTRSMAFDIDHEQLERFKEAAVELPEQPHRPVEFSREDVLNAYNKPNGTLPRSSTVPSLRSAIKTPNVSTDSPATLSNRSDSRTSVDVPTRKHAPAKRKVPPNEVTEADASQFEPYSATHLSKRIIPHQVLTRTFTGKKTFLIPDLLRTVKAPDFLGPDIEEDVVVLAVVAKKTEPRSHKTDGSKRGKYMIMGLTDLKWELDLALFDSAFDKFYKLAPGTIIAILNPSFMPPPRGRTDTGKFSLVLNSGEDTILEIGNARDLGFCKSVKKDGNTCETWVDKRHTEFCDFHVNLTLEKTRAQRMEVNTMNFGKKEGGRKWNSKDMTGHFDYKKKSEKDKKSFYDPESHSNVFVGKRTTANLLDDNSYDPDAFHRGSSKEERMTRQILAQEKERELERKLGKLGSGLGADYMRAKQSFRAGASRRESENEIVPPPPPEAAKLGLLGGNARDIRLSPIKRKRTNTSSSTAARGWGSDLSKDLGRMKDGKNLLPVKKKTRFITEKGIREAGRESIGGPEAKAVLHDLDDDDDSELDIVRE</sequence>
<comment type="subcellular location">
    <subcellularLocation>
        <location evidence="1">Nucleus</location>
    </subcellularLocation>
</comment>
<dbReference type="GO" id="GO:0006270">
    <property type="term" value="P:DNA replication initiation"/>
    <property type="evidence" value="ECO:0007669"/>
    <property type="project" value="InterPro"/>
</dbReference>
<keyword evidence="6" id="KW-0862">Zinc</keyword>
<organism evidence="11 12">
    <name type="scientific">Amylocarpus encephaloides</name>
    <dbReference type="NCBI Taxonomy" id="45428"/>
    <lineage>
        <taxon>Eukaryota</taxon>
        <taxon>Fungi</taxon>
        <taxon>Dikarya</taxon>
        <taxon>Ascomycota</taxon>
        <taxon>Pezizomycotina</taxon>
        <taxon>Leotiomycetes</taxon>
        <taxon>Helotiales</taxon>
        <taxon>Helotiales incertae sedis</taxon>
        <taxon>Amylocarpus</taxon>
    </lineage>
</organism>
<comment type="caution">
    <text evidence="11">The sequence shown here is derived from an EMBL/GenBank/DDBJ whole genome shotgun (WGS) entry which is preliminary data.</text>
</comment>
<feature type="region of interest" description="Disordered" evidence="8">
    <location>
        <begin position="89"/>
        <end position="229"/>
    </location>
</feature>
<dbReference type="PANTHER" id="PTHR13454:SF11">
    <property type="entry name" value="PROTEIN MCM10 HOMOLOG"/>
    <property type="match status" value="1"/>
</dbReference>
<dbReference type="PANTHER" id="PTHR13454">
    <property type="entry name" value="PROTEIN MCM10 HOMOLOG"/>
    <property type="match status" value="1"/>
</dbReference>
<feature type="compositionally biased region" description="Basic and acidic residues" evidence="8">
    <location>
        <begin position="22"/>
        <end position="31"/>
    </location>
</feature>
<feature type="compositionally biased region" description="Basic residues" evidence="8">
    <location>
        <begin position="343"/>
        <end position="352"/>
    </location>
</feature>
<keyword evidence="11" id="KW-0132">Cell division</keyword>
<feature type="compositionally biased region" description="Polar residues" evidence="8">
    <location>
        <begin position="206"/>
        <end position="222"/>
    </location>
</feature>
<dbReference type="GO" id="GO:0043596">
    <property type="term" value="C:nuclear replication fork"/>
    <property type="evidence" value="ECO:0007669"/>
    <property type="project" value="TreeGrafter"/>
</dbReference>
<gene>
    <name evidence="11" type="ORF">BJ875DRAFT_195222</name>
</gene>
<dbReference type="Pfam" id="PF09329">
    <property type="entry name" value="zf-primase"/>
    <property type="match status" value="1"/>
</dbReference>
<evidence type="ECO:0000256" key="7">
    <source>
        <dbReference type="ARBA" id="ARBA00023242"/>
    </source>
</evidence>
<evidence type="ECO:0000256" key="2">
    <source>
        <dbReference type="ARBA" id="ARBA00009679"/>
    </source>
</evidence>
<dbReference type="OrthoDB" id="273123at2759"/>
<evidence type="ECO:0000256" key="4">
    <source>
        <dbReference type="ARBA" id="ARBA00022723"/>
    </source>
</evidence>
<feature type="compositionally biased region" description="Polar residues" evidence="8">
    <location>
        <begin position="296"/>
        <end position="339"/>
    </location>
</feature>
<keyword evidence="5" id="KW-0863">Zinc-finger</keyword>
<evidence type="ECO:0000313" key="11">
    <source>
        <dbReference type="EMBL" id="KAG9236942.1"/>
    </source>
</evidence>
<comment type="similarity">
    <text evidence="2">Belongs to the MCM10 family.</text>
</comment>
<dbReference type="AlphaFoldDB" id="A0A9P7YPD7"/>
<dbReference type="InterPro" id="IPR055065">
    <property type="entry name" value="OB_MCM10"/>
</dbReference>
<keyword evidence="12" id="KW-1185">Reference proteome</keyword>
<evidence type="ECO:0000256" key="8">
    <source>
        <dbReference type="SAM" id="MobiDB-lite"/>
    </source>
</evidence>
<proteinExistence type="inferred from homology"/>
<dbReference type="GO" id="GO:0008270">
    <property type="term" value="F:zinc ion binding"/>
    <property type="evidence" value="ECO:0007669"/>
    <property type="project" value="UniProtKB-KW"/>
</dbReference>
<dbReference type="InterPro" id="IPR015408">
    <property type="entry name" value="Znf_Mcm10/DnaG"/>
</dbReference>
<dbReference type="InterPro" id="IPR040184">
    <property type="entry name" value="Mcm10"/>
</dbReference>